<gene>
    <name evidence="2" type="ORF">CLV25_101405</name>
</gene>
<keyword evidence="3" id="KW-1185">Reference proteome</keyword>
<proteinExistence type="predicted"/>
<dbReference type="Gene3D" id="3.60.21.10">
    <property type="match status" value="1"/>
</dbReference>
<sequence>MQKGKKVYFASDVHLGLPGIEPPIEREKRFVRWLDMAKQDAEEIILLGDIFDFWYEYKKVVPRGFSRFLGKLSEITDSGITVRFFTGNHDIWAYDYLHTECGVILHSKPFVCEFGGKRFFLHHGDGLGNMDWSYKLMKWFFTWKVSQFLFSNLVHPNLAFWLAHKWSYKSRYSKGIAEVYRGEKEYIYRFSVKEASVNMYDYMVFGHRHTPVEIDLNGKTQMFILGDWIVSSVYGVFDGERMHLVKFEG</sequence>
<dbReference type="InterPro" id="IPR043461">
    <property type="entry name" value="LpxH-like"/>
</dbReference>
<comment type="caution">
    <text evidence="2">The sequence shown here is derived from an EMBL/GenBank/DDBJ whole genome shotgun (WGS) entry which is preliminary data.</text>
</comment>
<dbReference type="CDD" id="cd07398">
    <property type="entry name" value="MPP_YbbF-LpxH"/>
    <property type="match status" value="1"/>
</dbReference>
<dbReference type="AlphaFoldDB" id="A0A4R2EVJ5"/>
<organism evidence="2 3">
    <name type="scientific">Acetobacteroides hydrogenigenes</name>
    <dbReference type="NCBI Taxonomy" id="979970"/>
    <lineage>
        <taxon>Bacteria</taxon>
        <taxon>Pseudomonadati</taxon>
        <taxon>Bacteroidota</taxon>
        <taxon>Bacteroidia</taxon>
        <taxon>Bacteroidales</taxon>
        <taxon>Rikenellaceae</taxon>
        <taxon>Acetobacteroides</taxon>
    </lineage>
</organism>
<dbReference type="GO" id="GO:0016020">
    <property type="term" value="C:membrane"/>
    <property type="evidence" value="ECO:0007669"/>
    <property type="project" value="GOC"/>
</dbReference>
<dbReference type="PANTHER" id="PTHR34990">
    <property type="entry name" value="UDP-2,3-DIACYLGLUCOSAMINE HYDROLASE-RELATED"/>
    <property type="match status" value="1"/>
</dbReference>
<dbReference type="GO" id="GO:0008758">
    <property type="term" value="F:UDP-2,3-diacylglucosamine hydrolase activity"/>
    <property type="evidence" value="ECO:0007669"/>
    <property type="project" value="TreeGrafter"/>
</dbReference>
<evidence type="ECO:0000313" key="3">
    <source>
        <dbReference type="Proteomes" id="UP000294830"/>
    </source>
</evidence>
<dbReference type="OrthoDB" id="9802481at2"/>
<dbReference type="EMBL" id="SLWB01000001">
    <property type="protein sequence ID" value="TCN73184.1"/>
    <property type="molecule type" value="Genomic_DNA"/>
</dbReference>
<protein>
    <submittedName>
        <fullName evidence="2">UDP-2,3-diacylglucosamine hydrolase</fullName>
    </submittedName>
</protein>
<accession>A0A4R2EVJ5</accession>
<dbReference type="RefSeq" id="WP_131837960.1">
    <property type="nucleotide sequence ID" value="NZ_SLWB01000001.1"/>
</dbReference>
<dbReference type="Proteomes" id="UP000294830">
    <property type="component" value="Unassembled WGS sequence"/>
</dbReference>
<dbReference type="GO" id="GO:0009245">
    <property type="term" value="P:lipid A biosynthetic process"/>
    <property type="evidence" value="ECO:0007669"/>
    <property type="project" value="TreeGrafter"/>
</dbReference>
<dbReference type="PANTHER" id="PTHR34990:SF1">
    <property type="entry name" value="UDP-2,3-DIACYLGLUCOSAMINE HYDROLASE"/>
    <property type="match status" value="1"/>
</dbReference>
<evidence type="ECO:0000313" key="2">
    <source>
        <dbReference type="EMBL" id="TCN73184.1"/>
    </source>
</evidence>
<dbReference type="InterPro" id="IPR029052">
    <property type="entry name" value="Metallo-depent_PP-like"/>
</dbReference>
<keyword evidence="1 2" id="KW-0378">Hydrolase</keyword>
<dbReference type="SUPFAM" id="SSF56300">
    <property type="entry name" value="Metallo-dependent phosphatases"/>
    <property type="match status" value="1"/>
</dbReference>
<reference evidence="2 3" key="1">
    <citation type="submission" date="2019-03" db="EMBL/GenBank/DDBJ databases">
        <title>Genomic Encyclopedia of Archaeal and Bacterial Type Strains, Phase II (KMG-II): from individual species to whole genera.</title>
        <authorList>
            <person name="Goeker M."/>
        </authorList>
    </citation>
    <scope>NUCLEOTIDE SEQUENCE [LARGE SCALE GENOMIC DNA]</scope>
    <source>
        <strain evidence="2 3">RL-C</strain>
    </source>
</reference>
<evidence type="ECO:0000256" key="1">
    <source>
        <dbReference type="ARBA" id="ARBA00022801"/>
    </source>
</evidence>
<name>A0A4R2EVJ5_9BACT</name>